<dbReference type="InterPro" id="IPR036390">
    <property type="entry name" value="WH_DNA-bd_sf"/>
</dbReference>
<dbReference type="Pfam" id="PF00126">
    <property type="entry name" value="HTH_1"/>
    <property type="match status" value="1"/>
</dbReference>
<dbReference type="InterPro" id="IPR036388">
    <property type="entry name" value="WH-like_DNA-bd_sf"/>
</dbReference>
<dbReference type="Proteomes" id="UP000030853">
    <property type="component" value="Unassembled WGS sequence"/>
</dbReference>
<dbReference type="RefSeq" id="WP_039329118.1">
    <property type="nucleotide sequence ID" value="NZ_JTJJ01000025.1"/>
</dbReference>
<evidence type="ECO:0000259" key="5">
    <source>
        <dbReference type="PROSITE" id="PS50931"/>
    </source>
</evidence>
<evidence type="ECO:0000313" key="7">
    <source>
        <dbReference type="Proteomes" id="UP000030853"/>
    </source>
</evidence>
<evidence type="ECO:0000313" key="6">
    <source>
        <dbReference type="EMBL" id="KHJ69044.1"/>
    </source>
</evidence>
<evidence type="ECO:0000256" key="3">
    <source>
        <dbReference type="ARBA" id="ARBA00023125"/>
    </source>
</evidence>
<evidence type="ECO:0000256" key="4">
    <source>
        <dbReference type="ARBA" id="ARBA00023163"/>
    </source>
</evidence>
<dbReference type="InterPro" id="IPR058163">
    <property type="entry name" value="LysR-type_TF_proteobact-type"/>
</dbReference>
<keyword evidence="3" id="KW-0238">DNA-binding</keyword>
<keyword evidence="4" id="KW-0804">Transcription</keyword>
<protein>
    <submittedName>
        <fullName evidence="6">LysR family transcriptional regulator</fullName>
    </submittedName>
</protein>
<organism evidence="6 7">
    <name type="scientific">Pantoea rodasii</name>
    <dbReference type="NCBI Taxonomy" id="1076549"/>
    <lineage>
        <taxon>Bacteria</taxon>
        <taxon>Pseudomonadati</taxon>
        <taxon>Pseudomonadota</taxon>
        <taxon>Gammaproteobacteria</taxon>
        <taxon>Enterobacterales</taxon>
        <taxon>Erwiniaceae</taxon>
        <taxon>Pantoea</taxon>
    </lineage>
</organism>
<sequence length="296" mass="32768">MDSLNGFMVFVQVAETRSFVAAGRQLGISASAVGKSIARMEDKLGVRLFHRSTRSITLTAEGELFLERSRRILAEIEAAESELSQAAQRPTGRLKLSLPIVNSLILPALGDFMVAYPDIQLDLDFSDRVVDVIAEGYDAVMRGGPPGDSRLTARKLGYAYSIAVASPDYLARHGTPQTPEALQQHACLHYRFNTTGKLERWVLRGYEDEHELVLPTTMVCNNIETRVCFAMRGLGIAMLPDFSVRDALAQGTLCEVLSDYACHRNVFHLLWPASKHPSPKVRALIDFLSTRVFSQA</sequence>
<dbReference type="Gene3D" id="1.10.10.10">
    <property type="entry name" value="Winged helix-like DNA-binding domain superfamily/Winged helix DNA-binding domain"/>
    <property type="match status" value="1"/>
</dbReference>
<dbReference type="SUPFAM" id="SSF53850">
    <property type="entry name" value="Periplasmic binding protein-like II"/>
    <property type="match status" value="1"/>
</dbReference>
<dbReference type="Gene3D" id="3.40.190.290">
    <property type="match status" value="1"/>
</dbReference>
<dbReference type="GO" id="GO:0003700">
    <property type="term" value="F:DNA-binding transcription factor activity"/>
    <property type="evidence" value="ECO:0007669"/>
    <property type="project" value="InterPro"/>
</dbReference>
<name>A0A0B1R8V6_9GAMM</name>
<dbReference type="CDD" id="cd08476">
    <property type="entry name" value="PBP2_CrgA_like_7"/>
    <property type="match status" value="1"/>
</dbReference>
<dbReference type="PROSITE" id="PS50931">
    <property type="entry name" value="HTH_LYSR"/>
    <property type="match status" value="1"/>
</dbReference>
<dbReference type="GO" id="GO:0006351">
    <property type="term" value="P:DNA-templated transcription"/>
    <property type="evidence" value="ECO:0007669"/>
    <property type="project" value="TreeGrafter"/>
</dbReference>
<dbReference type="Pfam" id="PF03466">
    <property type="entry name" value="LysR_substrate"/>
    <property type="match status" value="1"/>
</dbReference>
<keyword evidence="2" id="KW-0805">Transcription regulation</keyword>
<dbReference type="GO" id="GO:0043565">
    <property type="term" value="F:sequence-specific DNA binding"/>
    <property type="evidence" value="ECO:0007669"/>
    <property type="project" value="TreeGrafter"/>
</dbReference>
<dbReference type="FunFam" id="1.10.10.10:FF:000001">
    <property type="entry name" value="LysR family transcriptional regulator"/>
    <property type="match status" value="1"/>
</dbReference>
<dbReference type="AlphaFoldDB" id="A0A0B1R8V6"/>
<dbReference type="InterPro" id="IPR000847">
    <property type="entry name" value="LysR_HTH_N"/>
</dbReference>
<dbReference type="PANTHER" id="PTHR30537">
    <property type="entry name" value="HTH-TYPE TRANSCRIPTIONAL REGULATOR"/>
    <property type="match status" value="1"/>
</dbReference>
<dbReference type="PANTHER" id="PTHR30537:SF72">
    <property type="entry name" value="LYSR FAMILY TRANSCRIPTIONAL REGULATOR"/>
    <property type="match status" value="1"/>
</dbReference>
<comment type="similarity">
    <text evidence="1">Belongs to the LysR transcriptional regulatory family.</text>
</comment>
<evidence type="ECO:0000256" key="1">
    <source>
        <dbReference type="ARBA" id="ARBA00009437"/>
    </source>
</evidence>
<dbReference type="SUPFAM" id="SSF46785">
    <property type="entry name" value="Winged helix' DNA-binding domain"/>
    <property type="match status" value="1"/>
</dbReference>
<feature type="domain" description="HTH lysR-type" evidence="5">
    <location>
        <begin position="1"/>
        <end position="59"/>
    </location>
</feature>
<accession>A0A0B1R8V6</accession>
<dbReference type="InterPro" id="IPR005119">
    <property type="entry name" value="LysR_subst-bd"/>
</dbReference>
<dbReference type="EMBL" id="JTJJ01000025">
    <property type="protein sequence ID" value="KHJ69044.1"/>
    <property type="molecule type" value="Genomic_DNA"/>
</dbReference>
<gene>
    <name evidence="6" type="ORF">QU24_05825</name>
</gene>
<reference evidence="6 7" key="1">
    <citation type="submission" date="2014-11" db="EMBL/GenBank/DDBJ databases">
        <title>Genome sequencing of Pantoea rodasii ND03.</title>
        <authorList>
            <person name="Muhamad Yunos N.Y."/>
            <person name="Chan K.-G."/>
        </authorList>
    </citation>
    <scope>NUCLEOTIDE SEQUENCE [LARGE SCALE GENOMIC DNA]</scope>
    <source>
        <strain evidence="6 7">ND03</strain>
    </source>
</reference>
<evidence type="ECO:0000256" key="2">
    <source>
        <dbReference type="ARBA" id="ARBA00023015"/>
    </source>
</evidence>
<proteinExistence type="inferred from homology"/>
<comment type="caution">
    <text evidence="6">The sequence shown here is derived from an EMBL/GenBank/DDBJ whole genome shotgun (WGS) entry which is preliminary data.</text>
</comment>